<dbReference type="Gene3D" id="1.10.287.110">
    <property type="entry name" value="DnaJ domain"/>
    <property type="match status" value="1"/>
</dbReference>
<evidence type="ECO:0000256" key="3">
    <source>
        <dbReference type="ARBA" id="ARBA00005151"/>
    </source>
</evidence>
<comment type="function">
    <text evidence="9">Acts as a co-chaperone in iron-sulfur cluster assembly in mitochondria. Required for incorporation of iron-sulfur clusters into SDHB, the iron-sulfur protein subunit of succinate dehydrogenase that is involved in complex II of the mitochondrial electron transport chain. Recruited to SDHB by interaction with SDHAF1 which first binds SDHB and then recruits the iron-sulfur transfer complex formed by HSC20, HSPA9 and ISCU through direct binding to HSC20. Plays an essential role in hematopoiesis.</text>
</comment>
<dbReference type="PANTHER" id="PTHR14021">
    <property type="entry name" value="IRON-SULFUR CLUSTER CO-CHAPERONE PROTEIN HSCB"/>
    <property type="match status" value="1"/>
</dbReference>
<dbReference type="EMBL" id="JAFBMS010000052">
    <property type="protein sequence ID" value="KAG9339590.1"/>
    <property type="molecule type" value="Genomic_DNA"/>
</dbReference>
<dbReference type="Pfam" id="PF07743">
    <property type="entry name" value="HSCB_C"/>
    <property type="match status" value="1"/>
</dbReference>
<name>A0A8T2NJZ4_9TELE</name>
<comment type="function">
    <text evidence="10">Acts as a co-chaperone in iron-sulfur cluster assembly in the cytoplasm. Also mediates complex formation between components of the cytosolic iron-sulfur biogenesis pathway and the CIA targeting complex composed of CIAO1, DIPK1B/FAM69B and MMS19 by binding directly to the scaffold protein ISCU and to CIAO1. This facilitates iron-sulfur cluster insertion into a number of cytoplasmic and nuclear proteins including POLD1, ELP3, DPYD and PPAT.</text>
</comment>
<accession>A0A8T2NJZ4</accession>
<keyword evidence="5" id="KW-0963">Cytoplasm</keyword>
<dbReference type="SMART" id="SM00271">
    <property type="entry name" value="DnaJ"/>
    <property type="match status" value="1"/>
</dbReference>
<keyword evidence="6" id="KW-0479">Metal-binding</keyword>
<comment type="similarity">
    <text evidence="4">Belongs to the HscB family.</text>
</comment>
<evidence type="ECO:0000256" key="13">
    <source>
        <dbReference type="ARBA" id="ARBA00073563"/>
    </source>
</evidence>
<dbReference type="GO" id="GO:0046872">
    <property type="term" value="F:metal ion binding"/>
    <property type="evidence" value="ECO:0007669"/>
    <property type="project" value="UniProtKB-KW"/>
</dbReference>
<dbReference type="GO" id="GO:0051259">
    <property type="term" value="P:protein complex oligomerization"/>
    <property type="evidence" value="ECO:0007669"/>
    <property type="project" value="InterPro"/>
</dbReference>
<dbReference type="NCBIfam" id="TIGR00714">
    <property type="entry name" value="hscB"/>
    <property type="match status" value="1"/>
</dbReference>
<evidence type="ECO:0000313" key="15">
    <source>
        <dbReference type="EMBL" id="KAG9339590.1"/>
    </source>
</evidence>
<dbReference type="InterPro" id="IPR036386">
    <property type="entry name" value="HscB_C_sf"/>
</dbReference>
<organism evidence="15 16">
    <name type="scientific">Albula glossodonta</name>
    <name type="common">roundjaw bonefish</name>
    <dbReference type="NCBI Taxonomy" id="121402"/>
    <lineage>
        <taxon>Eukaryota</taxon>
        <taxon>Metazoa</taxon>
        <taxon>Chordata</taxon>
        <taxon>Craniata</taxon>
        <taxon>Vertebrata</taxon>
        <taxon>Euteleostomi</taxon>
        <taxon>Actinopterygii</taxon>
        <taxon>Neopterygii</taxon>
        <taxon>Teleostei</taxon>
        <taxon>Albuliformes</taxon>
        <taxon>Albulidae</taxon>
        <taxon>Albula</taxon>
    </lineage>
</organism>
<dbReference type="InterPro" id="IPR009073">
    <property type="entry name" value="HscB_oligo_C"/>
</dbReference>
<comment type="caution">
    <text evidence="15">The sequence shown here is derived from an EMBL/GenBank/DDBJ whole genome shotgun (WGS) entry which is preliminary data.</text>
</comment>
<sequence length="336" mass="38428">MHFYFPVQQPGNDRKTSCFYYYDSGIDLFQHASQCVIIYQQFSRTRGTLYTMQALNVSRCSCTCRGYQNVNSLLANRTFLVRVQPHASTALLNTAFTSDSKFAIRGFRRTTSKPLGCFKLNQTFFYPKPSMTFSTVSRSKSCWKCGSAIQPTPVFFCPACKVIQAPDEHATFFDIMDCDKSFALDTQKLQRRYLSLQRSLHPDNFSQKSQEEQEYSETQSALVNKAYRTLLKPLSRGLYMLELGGMRLEEGTDIGADPQFLLEIMEINERLDETQIKEDAKNIGLSVQGRLQDLTVKINASFDKGDVQTAKVLITQMKYFSNIEEKVKEKISEMPV</sequence>
<keyword evidence="16" id="KW-1185">Reference proteome</keyword>
<evidence type="ECO:0000259" key="14">
    <source>
        <dbReference type="PROSITE" id="PS50076"/>
    </source>
</evidence>
<dbReference type="PROSITE" id="PS50076">
    <property type="entry name" value="DNAJ_2"/>
    <property type="match status" value="1"/>
</dbReference>
<dbReference type="InterPro" id="IPR004640">
    <property type="entry name" value="HscB"/>
</dbReference>
<evidence type="ECO:0000256" key="12">
    <source>
        <dbReference type="ARBA" id="ARBA00065697"/>
    </source>
</evidence>
<protein>
    <recommendedName>
        <fullName evidence="13">Iron-sulfur cluster co-chaperone protein HscB</fullName>
    </recommendedName>
</protein>
<gene>
    <name evidence="15" type="ORF">JZ751_023481</name>
</gene>
<dbReference type="GO" id="GO:0001671">
    <property type="term" value="F:ATPase activator activity"/>
    <property type="evidence" value="ECO:0007669"/>
    <property type="project" value="InterPro"/>
</dbReference>
<evidence type="ECO:0000256" key="6">
    <source>
        <dbReference type="ARBA" id="ARBA00022723"/>
    </source>
</evidence>
<comment type="subunit">
    <text evidence="12">Interacts with ISCU and HSPA9 to form an iron-sulfur transfer complex. Interacts with SDHAF1 (via the first LYR motif); the interaction recruits the iron-sulfur transfer complex composed of HSC20, HSPA9 and ISCU and mediates the incorporation of iron-sulfur clusters into SDHB which also interacts with HSC20. Interacts with the cytoplasmic form of ISCU and with CIA complex member CIAO1 (via LYR motif).</text>
</comment>
<evidence type="ECO:0000256" key="7">
    <source>
        <dbReference type="ARBA" id="ARBA00023128"/>
    </source>
</evidence>
<evidence type="ECO:0000256" key="4">
    <source>
        <dbReference type="ARBA" id="ARBA00010476"/>
    </source>
</evidence>
<dbReference type="GO" id="GO:0051087">
    <property type="term" value="F:protein-folding chaperone binding"/>
    <property type="evidence" value="ECO:0007669"/>
    <property type="project" value="InterPro"/>
</dbReference>
<evidence type="ECO:0000313" key="16">
    <source>
        <dbReference type="Proteomes" id="UP000824540"/>
    </source>
</evidence>
<keyword evidence="7" id="KW-0496">Mitochondrion</keyword>
<feature type="domain" description="J" evidence="14">
    <location>
        <begin position="171"/>
        <end position="243"/>
    </location>
</feature>
<comment type="subunit">
    <text evidence="11">Homodimer. Interacts with ISCU (cytoplasmic form); this interaction stabilizes the (Fe-S) clusters on ISCU. Interacts with the CIA complex member CIAO1 (via LYR motif).</text>
</comment>
<evidence type="ECO:0000256" key="9">
    <source>
        <dbReference type="ARBA" id="ARBA00054586"/>
    </source>
</evidence>
<dbReference type="FunFam" id="1.20.1280.20:FF:000002">
    <property type="entry name" value="HscB mitochondrial iron-sulfur cluster co-chaperone"/>
    <property type="match status" value="1"/>
</dbReference>
<dbReference type="InterPro" id="IPR001623">
    <property type="entry name" value="DnaJ_domain"/>
</dbReference>
<reference evidence="15" key="1">
    <citation type="thesis" date="2021" institute="BYU ScholarsArchive" country="Provo, UT, USA">
        <title>Applications of and Algorithms for Genome Assembly and Genomic Analyses with an Emphasis on Marine Teleosts.</title>
        <authorList>
            <person name="Pickett B.D."/>
        </authorList>
    </citation>
    <scope>NUCLEOTIDE SEQUENCE</scope>
    <source>
        <strain evidence="15">HI-2016</strain>
    </source>
</reference>
<comment type="pathway">
    <text evidence="3">Cofactor biosynthesis; iron-sulfur cluster biosynthesis.</text>
</comment>
<comment type="subcellular location">
    <subcellularLocation>
        <location evidence="2">Cytoplasm</location>
    </subcellularLocation>
    <subcellularLocation>
        <location evidence="1">Mitochondrion</location>
    </subcellularLocation>
</comment>
<proteinExistence type="inferred from homology"/>
<evidence type="ECO:0000256" key="10">
    <source>
        <dbReference type="ARBA" id="ARBA00058496"/>
    </source>
</evidence>
<evidence type="ECO:0000256" key="11">
    <source>
        <dbReference type="ARBA" id="ARBA00065241"/>
    </source>
</evidence>
<dbReference type="FunFam" id="1.10.287.110:FF:000042">
    <property type="entry name" value="Iron-sulfur cluster co-chaperone protein HscB, mitochondrial"/>
    <property type="match status" value="1"/>
</dbReference>
<dbReference type="Proteomes" id="UP000824540">
    <property type="component" value="Unassembled WGS sequence"/>
</dbReference>
<dbReference type="GO" id="GO:0044571">
    <property type="term" value="P:[2Fe-2S] cluster assembly"/>
    <property type="evidence" value="ECO:0007669"/>
    <property type="project" value="InterPro"/>
</dbReference>
<keyword evidence="8" id="KW-0143">Chaperone</keyword>
<dbReference type="GO" id="GO:0005739">
    <property type="term" value="C:mitochondrion"/>
    <property type="evidence" value="ECO:0007669"/>
    <property type="project" value="UniProtKB-SubCell"/>
</dbReference>
<dbReference type="SUPFAM" id="SSF46565">
    <property type="entry name" value="Chaperone J-domain"/>
    <property type="match status" value="1"/>
</dbReference>
<evidence type="ECO:0000256" key="8">
    <source>
        <dbReference type="ARBA" id="ARBA00023186"/>
    </source>
</evidence>
<dbReference type="PANTHER" id="PTHR14021:SF15">
    <property type="entry name" value="IRON-SULFUR CLUSTER CO-CHAPERONE PROTEIN HSCB"/>
    <property type="match status" value="1"/>
</dbReference>
<dbReference type="OrthoDB" id="448954at2759"/>
<dbReference type="AlphaFoldDB" id="A0A8T2NJZ4"/>
<dbReference type="SUPFAM" id="SSF47144">
    <property type="entry name" value="HSC20 (HSCB), C-terminal oligomerisation domain"/>
    <property type="match status" value="1"/>
</dbReference>
<evidence type="ECO:0000256" key="2">
    <source>
        <dbReference type="ARBA" id="ARBA00004496"/>
    </source>
</evidence>
<dbReference type="Gene3D" id="1.20.1280.20">
    <property type="entry name" value="HscB, C-terminal domain"/>
    <property type="match status" value="1"/>
</dbReference>
<evidence type="ECO:0000256" key="1">
    <source>
        <dbReference type="ARBA" id="ARBA00004173"/>
    </source>
</evidence>
<dbReference type="InterPro" id="IPR036869">
    <property type="entry name" value="J_dom_sf"/>
</dbReference>
<evidence type="ECO:0000256" key="5">
    <source>
        <dbReference type="ARBA" id="ARBA00022490"/>
    </source>
</evidence>